<evidence type="ECO:0000313" key="3">
    <source>
        <dbReference type="Proteomes" id="UP000092154"/>
    </source>
</evidence>
<sequence>MTSSPTAKFQSALPFALLPISPSLSALHAFRARSLNPDDFDSSTPIYCLQCGSYMLSNGSLELYRPRKRKKIANKKSNSIKCTCHHCGFISYTSIDRREPAGHFPKLSEPASGDKLSPEAYPLHHKPEEHAAPSVSRSSTPGSSSPVKPALYTKPKKKTMLHEMLVRNREKEIGRAKTQQNTSQSGLAAFLSSL</sequence>
<proteinExistence type="predicted"/>
<feature type="compositionally biased region" description="Basic and acidic residues" evidence="1">
    <location>
        <begin position="160"/>
        <end position="175"/>
    </location>
</feature>
<gene>
    <name evidence="2" type="ORF">K503DRAFT_307681</name>
</gene>
<feature type="region of interest" description="Disordered" evidence="1">
    <location>
        <begin position="101"/>
        <end position="194"/>
    </location>
</feature>
<name>A0A1B7NI52_9AGAM</name>
<evidence type="ECO:0008006" key="4">
    <source>
        <dbReference type="Google" id="ProtNLM"/>
    </source>
</evidence>
<dbReference type="Proteomes" id="UP000092154">
    <property type="component" value="Unassembled WGS sequence"/>
</dbReference>
<protein>
    <recommendedName>
        <fullName evidence="4">Rpr2-domain-containing protein</fullName>
    </recommendedName>
</protein>
<feature type="compositionally biased region" description="Low complexity" evidence="1">
    <location>
        <begin position="133"/>
        <end position="149"/>
    </location>
</feature>
<dbReference type="InParanoid" id="A0A1B7NI52"/>
<keyword evidence="3" id="KW-1185">Reference proteome</keyword>
<dbReference type="EMBL" id="KV448124">
    <property type="protein sequence ID" value="OAX44585.1"/>
    <property type="molecule type" value="Genomic_DNA"/>
</dbReference>
<reference evidence="2 3" key="1">
    <citation type="submission" date="2016-06" db="EMBL/GenBank/DDBJ databases">
        <title>Comparative genomics of the ectomycorrhizal sister species Rhizopogon vinicolor and Rhizopogon vesiculosus (Basidiomycota: Boletales) reveals a divergence of the mating type B locus.</title>
        <authorList>
            <consortium name="DOE Joint Genome Institute"/>
            <person name="Mujic A.B."/>
            <person name="Kuo A."/>
            <person name="Tritt A."/>
            <person name="Lipzen A."/>
            <person name="Chen C."/>
            <person name="Johnson J."/>
            <person name="Sharma A."/>
            <person name="Barry K."/>
            <person name="Grigoriev I.V."/>
            <person name="Spatafora J.W."/>
        </authorList>
    </citation>
    <scope>NUCLEOTIDE SEQUENCE [LARGE SCALE GENOMIC DNA]</scope>
    <source>
        <strain evidence="2 3">AM-OR11-026</strain>
    </source>
</reference>
<organism evidence="2 3">
    <name type="scientific">Rhizopogon vinicolor AM-OR11-026</name>
    <dbReference type="NCBI Taxonomy" id="1314800"/>
    <lineage>
        <taxon>Eukaryota</taxon>
        <taxon>Fungi</taxon>
        <taxon>Dikarya</taxon>
        <taxon>Basidiomycota</taxon>
        <taxon>Agaricomycotina</taxon>
        <taxon>Agaricomycetes</taxon>
        <taxon>Agaricomycetidae</taxon>
        <taxon>Boletales</taxon>
        <taxon>Suillineae</taxon>
        <taxon>Rhizopogonaceae</taxon>
        <taxon>Rhizopogon</taxon>
    </lineage>
</organism>
<evidence type="ECO:0000313" key="2">
    <source>
        <dbReference type="EMBL" id="OAX44585.1"/>
    </source>
</evidence>
<accession>A0A1B7NI52</accession>
<dbReference type="OrthoDB" id="2685617at2759"/>
<dbReference type="AlphaFoldDB" id="A0A1B7NI52"/>
<feature type="compositionally biased region" description="Polar residues" evidence="1">
    <location>
        <begin position="177"/>
        <end position="194"/>
    </location>
</feature>
<evidence type="ECO:0000256" key="1">
    <source>
        <dbReference type="SAM" id="MobiDB-lite"/>
    </source>
</evidence>